<comment type="similarity">
    <text evidence="2">Belongs to the WD repeat SEC13 family.</text>
</comment>
<dbReference type="PANTHER" id="PTHR11024">
    <property type="entry name" value="NUCLEAR PORE COMPLEX PROTEIN SEC13 / SEH1 FAMILY MEMBER"/>
    <property type="match status" value="1"/>
</dbReference>
<evidence type="ECO:0000313" key="9">
    <source>
        <dbReference type="Proteomes" id="UP001152484"/>
    </source>
</evidence>
<reference evidence="8" key="1">
    <citation type="submission" date="2022-07" db="EMBL/GenBank/DDBJ databases">
        <authorList>
            <person name="Macas J."/>
            <person name="Novak P."/>
            <person name="Neumann P."/>
        </authorList>
    </citation>
    <scope>NUCLEOTIDE SEQUENCE</scope>
</reference>
<evidence type="ECO:0000256" key="3">
    <source>
        <dbReference type="ARBA" id="ARBA00022448"/>
    </source>
</evidence>
<keyword evidence="4" id="KW-0853">WD repeat</keyword>
<proteinExistence type="inferred from homology"/>
<dbReference type="GO" id="GO:0015031">
    <property type="term" value="P:protein transport"/>
    <property type="evidence" value="ECO:0007669"/>
    <property type="project" value="UniProtKB-KW"/>
</dbReference>
<keyword evidence="3" id="KW-0813">Transport</keyword>
<dbReference type="EMBL" id="CAMAPE010000005">
    <property type="protein sequence ID" value="CAH9068934.1"/>
    <property type="molecule type" value="Genomic_DNA"/>
</dbReference>
<dbReference type="InterPro" id="IPR036322">
    <property type="entry name" value="WD40_repeat_dom_sf"/>
</dbReference>
<evidence type="ECO:0000256" key="4">
    <source>
        <dbReference type="ARBA" id="ARBA00022574"/>
    </source>
</evidence>
<keyword evidence="6" id="KW-0653">Protein transport</keyword>
<dbReference type="InterPro" id="IPR001680">
    <property type="entry name" value="WD40_rpt"/>
</dbReference>
<evidence type="ECO:0000256" key="7">
    <source>
        <dbReference type="ARBA" id="ARBA00023242"/>
    </source>
</evidence>
<evidence type="ECO:0000256" key="2">
    <source>
        <dbReference type="ARBA" id="ARBA00010102"/>
    </source>
</evidence>
<evidence type="ECO:0000256" key="5">
    <source>
        <dbReference type="ARBA" id="ARBA00022737"/>
    </source>
</evidence>
<gene>
    <name evidence="8" type="ORF">CEURO_LOCUS3010</name>
</gene>
<dbReference type="Pfam" id="PF00400">
    <property type="entry name" value="WD40"/>
    <property type="match status" value="2"/>
</dbReference>
<dbReference type="SUPFAM" id="SSF50978">
    <property type="entry name" value="WD40 repeat-like"/>
    <property type="match status" value="1"/>
</dbReference>
<evidence type="ECO:0000256" key="6">
    <source>
        <dbReference type="ARBA" id="ARBA00022927"/>
    </source>
</evidence>
<dbReference type="AlphaFoldDB" id="A0A9P1E027"/>
<name>A0A9P1E027_CUSEU</name>
<keyword evidence="9" id="KW-1185">Reference proteome</keyword>
<dbReference type="GO" id="GO:1904263">
    <property type="term" value="P:positive regulation of TORC1 signaling"/>
    <property type="evidence" value="ECO:0007669"/>
    <property type="project" value="TreeGrafter"/>
</dbReference>
<dbReference type="GO" id="GO:0034198">
    <property type="term" value="P:cellular response to amino acid starvation"/>
    <property type="evidence" value="ECO:0007669"/>
    <property type="project" value="TreeGrafter"/>
</dbReference>
<dbReference type="PANTHER" id="PTHR11024:SF3">
    <property type="entry name" value="NUCLEOPORIN SEH1"/>
    <property type="match status" value="1"/>
</dbReference>
<evidence type="ECO:0000256" key="1">
    <source>
        <dbReference type="ARBA" id="ARBA00004259"/>
    </source>
</evidence>
<dbReference type="SMART" id="SM00320">
    <property type="entry name" value="WD40"/>
    <property type="match status" value="4"/>
</dbReference>
<dbReference type="GO" id="GO:0035859">
    <property type="term" value="C:Seh1-associated complex"/>
    <property type="evidence" value="ECO:0007669"/>
    <property type="project" value="TreeGrafter"/>
</dbReference>
<protein>
    <recommendedName>
        <fullName evidence="10">Protein SEH1</fullName>
    </recommendedName>
</protein>
<dbReference type="Proteomes" id="UP001152484">
    <property type="component" value="Unassembled WGS sequence"/>
</dbReference>
<organism evidence="8 9">
    <name type="scientific">Cuscuta europaea</name>
    <name type="common">European dodder</name>
    <dbReference type="NCBI Taxonomy" id="41803"/>
    <lineage>
        <taxon>Eukaryota</taxon>
        <taxon>Viridiplantae</taxon>
        <taxon>Streptophyta</taxon>
        <taxon>Embryophyta</taxon>
        <taxon>Tracheophyta</taxon>
        <taxon>Spermatophyta</taxon>
        <taxon>Magnoliopsida</taxon>
        <taxon>eudicotyledons</taxon>
        <taxon>Gunneridae</taxon>
        <taxon>Pentapetalae</taxon>
        <taxon>asterids</taxon>
        <taxon>lamiids</taxon>
        <taxon>Solanales</taxon>
        <taxon>Convolvulaceae</taxon>
        <taxon>Cuscuteae</taxon>
        <taxon>Cuscuta</taxon>
        <taxon>Cuscuta subgen. Cuscuta</taxon>
    </lineage>
</organism>
<dbReference type="OrthoDB" id="364224at2759"/>
<keyword evidence="5" id="KW-0677">Repeat</keyword>
<keyword evidence="7" id="KW-0539">Nucleus</keyword>
<dbReference type="InterPro" id="IPR037363">
    <property type="entry name" value="Sec13/Seh1_fam"/>
</dbReference>
<evidence type="ECO:0008006" key="10">
    <source>
        <dbReference type="Google" id="ProtNLM"/>
    </source>
</evidence>
<dbReference type="GO" id="GO:0005198">
    <property type="term" value="F:structural molecule activity"/>
    <property type="evidence" value="ECO:0007669"/>
    <property type="project" value="InterPro"/>
</dbReference>
<sequence length="327" mass="35785">MDKTIVTLDNGTTCSAWNYNGQRLAAGSINGTLAIYDSTDPDSSVFNCSSRFAVHETGLAKIVWVPPEYGDGVACISDTGTLSLWEEVSEDSEAVQWVLCKSFDKNSSRVLHIQFGVSLNSLKLVVAYSDGQVKIFELLDPLNLSSWQLQAEFQNAIDSISKIGKILCLSASIAWNPSKGETQPSNFVLGFNSDTPQLNSSKVWEFDEPHQRWLPVAELALPSDKGDQVLAIAWAPNIGRPYEVIAVSTYKGIAIWHVGSEPDPDGRLATEKVALLSSSCDNEVWEMDWDMGGMTLASTGSDGLVRLWQSNIDGIWREKAIFDPTAT</sequence>
<evidence type="ECO:0000313" key="8">
    <source>
        <dbReference type="EMBL" id="CAH9068934.1"/>
    </source>
</evidence>
<accession>A0A9P1E027</accession>
<comment type="subcellular location">
    <subcellularLocation>
        <location evidence="1">Nucleus envelope</location>
    </subcellularLocation>
</comment>
<dbReference type="Gene3D" id="2.130.10.10">
    <property type="entry name" value="YVTN repeat-like/Quinoprotein amine dehydrogenase"/>
    <property type="match status" value="1"/>
</dbReference>
<comment type="caution">
    <text evidence="8">The sequence shown here is derived from an EMBL/GenBank/DDBJ whole genome shotgun (WGS) entry which is preliminary data.</text>
</comment>
<dbReference type="GO" id="GO:0031080">
    <property type="term" value="C:nuclear pore outer ring"/>
    <property type="evidence" value="ECO:0007669"/>
    <property type="project" value="TreeGrafter"/>
</dbReference>
<dbReference type="InterPro" id="IPR015943">
    <property type="entry name" value="WD40/YVTN_repeat-like_dom_sf"/>
</dbReference>